<evidence type="ECO:0000313" key="2">
    <source>
        <dbReference type="EMBL" id="MBA5628808.1"/>
    </source>
</evidence>
<dbReference type="EMBL" id="JACDZE010000001">
    <property type="protein sequence ID" value="MBA5628808.1"/>
    <property type="molecule type" value="Genomic_DNA"/>
</dbReference>
<proteinExistence type="predicted"/>
<sequence>MKKNLFRILNCTFVAGFIALAVSCSDDDNGNATIEPPITEGRWITIAGAVHDETPGDGNGGTILYAISKENAKDPSKSYNVFENGHAVNSFRTARLQSSLDGTTIFNVAYGGDNGGEFYKYQVNGGQNFVQTGGVVNISQYVGTAPRWVKLIDDDQTGVAGTIANAEVVTNIDGSYAYTRGTATVVSIDMENVLISNTGSFEVPLTPEEEALGHYIWRIDGSTLNQAGNKIIIGTWMRKTDPATGQNDTSEFQKLGAKSIVLDYPSLSNPQVITSTQGFGDTSGYRYCNNILANDGYVYQSTQRERTGGSKIIRINSNNQYDNSYVFSLDQALGITNSYIENWKYVGNGIALVMYSHEGSVVSAASGQPQSFLARVDLNAKTATQLPLDYDVDMYFFQYQGFVVDGFDVYVAGAPVGKDGFIYIINSQTGAVTKGAKLINTPGNHFMGAF</sequence>
<evidence type="ECO:0008006" key="4">
    <source>
        <dbReference type="Google" id="ProtNLM"/>
    </source>
</evidence>
<protein>
    <recommendedName>
        <fullName evidence="4">DUF4374 domain-containing protein</fullName>
    </recommendedName>
</protein>
<name>A0A838ZHS8_9FLAO</name>
<evidence type="ECO:0000313" key="3">
    <source>
        <dbReference type="Proteomes" id="UP000552241"/>
    </source>
</evidence>
<keyword evidence="3" id="KW-1185">Reference proteome</keyword>
<dbReference type="Proteomes" id="UP000552241">
    <property type="component" value="Unassembled WGS sequence"/>
</dbReference>
<dbReference type="RefSeq" id="WP_182042391.1">
    <property type="nucleotide sequence ID" value="NZ_JACDZE010000001.1"/>
</dbReference>
<feature type="signal peptide" evidence="1">
    <location>
        <begin position="1"/>
        <end position="21"/>
    </location>
</feature>
<gene>
    <name evidence="2" type="ORF">HU137_03370</name>
</gene>
<dbReference type="AlphaFoldDB" id="A0A838ZHS8"/>
<comment type="caution">
    <text evidence="2">The sequence shown here is derived from an EMBL/GenBank/DDBJ whole genome shotgun (WGS) entry which is preliminary data.</text>
</comment>
<feature type="chain" id="PRO_5032470943" description="DUF4374 domain-containing protein" evidence="1">
    <location>
        <begin position="22"/>
        <end position="450"/>
    </location>
</feature>
<keyword evidence="1" id="KW-0732">Signal</keyword>
<dbReference type="PROSITE" id="PS51257">
    <property type="entry name" value="PROKAR_LIPOPROTEIN"/>
    <property type="match status" value="1"/>
</dbReference>
<accession>A0A838ZHS8</accession>
<organism evidence="2 3">
    <name type="scientific">Moheibacter lacus</name>
    <dbReference type="NCBI Taxonomy" id="2745851"/>
    <lineage>
        <taxon>Bacteria</taxon>
        <taxon>Pseudomonadati</taxon>
        <taxon>Bacteroidota</taxon>
        <taxon>Flavobacteriia</taxon>
        <taxon>Flavobacteriales</taxon>
        <taxon>Weeksellaceae</taxon>
        <taxon>Moheibacter</taxon>
    </lineage>
</organism>
<evidence type="ECO:0000256" key="1">
    <source>
        <dbReference type="SAM" id="SignalP"/>
    </source>
</evidence>
<reference evidence="2 3" key="1">
    <citation type="submission" date="2020-07" db="EMBL/GenBank/DDBJ databases">
        <title>Moheibacter lacus sp. nov., a member of the family Flavobacteriaceae isolated from freshwater lake sediment.</title>
        <authorList>
            <person name="Liu Y."/>
        </authorList>
    </citation>
    <scope>NUCLEOTIDE SEQUENCE [LARGE SCALE GENOMIC DNA]</scope>
    <source>
        <strain evidence="2 3">BDHS18</strain>
    </source>
</reference>